<reference evidence="1" key="1">
    <citation type="submission" date="2015-02" db="EMBL/GenBank/DDBJ databases">
        <title>A novel member of the family Ruminococcaceae isolated from human feces.</title>
        <authorList>
            <person name="Shkoporov A.N."/>
            <person name="Chaplin A.V."/>
            <person name="Motuzova O.V."/>
            <person name="Kafarskaia L.I."/>
            <person name="Khokhlova E.V."/>
            <person name="Efimov B.A."/>
        </authorList>
    </citation>
    <scope>NUCLEOTIDE SEQUENCE [LARGE SCALE GENOMIC DNA]</scope>
    <source>
        <strain evidence="1">585-1</strain>
    </source>
</reference>
<reference evidence="2 4" key="2">
    <citation type="journal article" date="2019" name="Nat. Med.">
        <title>A library of human gut bacterial isolates paired with longitudinal multiomics data enables mechanistic microbiome research.</title>
        <authorList>
            <person name="Poyet M."/>
            <person name="Groussin M."/>
            <person name="Gibbons S.M."/>
            <person name="Avila-Pacheco J."/>
            <person name="Jiang X."/>
            <person name="Kearney S.M."/>
            <person name="Perrotta A.R."/>
            <person name="Berdy B."/>
            <person name="Zhao S."/>
            <person name="Lieberman T.D."/>
            <person name="Swanson P.K."/>
            <person name="Smith M."/>
            <person name="Roesemann S."/>
            <person name="Alexander J.E."/>
            <person name="Rich S.A."/>
            <person name="Livny J."/>
            <person name="Vlamakis H."/>
            <person name="Clish C."/>
            <person name="Bullock K."/>
            <person name="Deik A."/>
            <person name="Scott J."/>
            <person name="Pierce K.A."/>
            <person name="Xavier R.J."/>
            <person name="Alm E.J."/>
        </authorList>
    </citation>
    <scope>NUCLEOTIDE SEQUENCE [LARGE SCALE GENOMIC DNA]</scope>
    <source>
        <strain evidence="2 4">BIOML-A7</strain>
    </source>
</reference>
<protein>
    <submittedName>
        <fullName evidence="2">DUF4838 domain-containing protein</fullName>
    </submittedName>
</protein>
<keyword evidence="3" id="KW-1185">Reference proteome</keyword>
<dbReference type="PANTHER" id="PTHR47406:SF2">
    <property type="entry name" value="ALPHA GLUCURONIDASE N-TERMINAL DOMAIN-CONTAINING PROTEIN"/>
    <property type="match status" value="1"/>
</dbReference>
<organism evidence="1 3">
    <name type="scientific">Ruthenibacterium lactatiformans</name>
    <dbReference type="NCBI Taxonomy" id="1550024"/>
    <lineage>
        <taxon>Bacteria</taxon>
        <taxon>Bacillati</taxon>
        <taxon>Bacillota</taxon>
        <taxon>Clostridia</taxon>
        <taxon>Eubacteriales</taxon>
        <taxon>Oscillospiraceae</taxon>
        <taxon>Ruthenibacterium</taxon>
    </lineage>
</organism>
<evidence type="ECO:0000313" key="1">
    <source>
        <dbReference type="EMBL" id="KJF38373.1"/>
    </source>
</evidence>
<dbReference type="Pfam" id="PF16126">
    <property type="entry name" value="DUF4838"/>
    <property type="match status" value="1"/>
</dbReference>
<name>A0A0D8IXX4_9FIRM</name>
<gene>
    <name evidence="2" type="ORF">GMD52_17150</name>
    <name evidence="1" type="ORF">TQ39_18470</name>
</gene>
<dbReference type="EMBL" id="JXXK01000047">
    <property type="protein sequence ID" value="KJF38373.1"/>
    <property type="molecule type" value="Genomic_DNA"/>
</dbReference>
<dbReference type="GeneID" id="42858521"/>
<accession>A0A0D8IXX4</accession>
<dbReference type="InterPro" id="IPR032287">
    <property type="entry name" value="DUF4838"/>
</dbReference>
<dbReference type="PANTHER" id="PTHR47406">
    <property type="entry name" value="COAGULATION FACTOR 5/8 TYPE, C-TERMINAL"/>
    <property type="match status" value="1"/>
</dbReference>
<evidence type="ECO:0000313" key="4">
    <source>
        <dbReference type="Proteomes" id="UP000449193"/>
    </source>
</evidence>
<sequence>MKRTTRGIIIFPSELTRRSVRQIIESGLDAVGIHAAFTDSGKNCVQNLIDLLKNEEFKKNLQMLRSAGIVVEYELHAMDWLLPHTAFDQHPEWFRMNDAGVRKADFNFCPSNQEALTYVEEKAQELAKLLPSPQSHRFYFWIDDNGEYCHCPQCQGLNASDQALIVYNHILKGIRKSDPQGKQCYLAYQKTIQAPQRIKPDAGIFLEYAPIDRMSGLAINDLRCEKNIGQKNALGELLRVFGTKDSQVLEYWLDLSRFYAWKPPFGELPFYPHVIRQDAVFYRSIGFERMTSFACRLMEDEYINCYGEAPIKQYVDLLG</sequence>
<evidence type="ECO:0000313" key="2">
    <source>
        <dbReference type="EMBL" id="MTS53240.1"/>
    </source>
</evidence>
<dbReference type="EMBL" id="WMZR01000046">
    <property type="protein sequence ID" value="MTS53240.1"/>
    <property type="molecule type" value="Genomic_DNA"/>
</dbReference>
<dbReference type="Proteomes" id="UP000449193">
    <property type="component" value="Unassembled WGS sequence"/>
</dbReference>
<dbReference type="AlphaFoldDB" id="A0A0D8IXX4"/>
<proteinExistence type="predicted"/>
<evidence type="ECO:0000313" key="3">
    <source>
        <dbReference type="Proteomes" id="UP000032483"/>
    </source>
</evidence>
<comment type="caution">
    <text evidence="1">The sequence shown here is derived from an EMBL/GenBank/DDBJ whole genome shotgun (WGS) entry which is preliminary data.</text>
</comment>
<dbReference type="Proteomes" id="UP000032483">
    <property type="component" value="Unassembled WGS sequence"/>
</dbReference>
<dbReference type="RefSeq" id="WP_050006619.1">
    <property type="nucleotide sequence ID" value="NZ_JXXK01000047.1"/>
</dbReference>
<dbReference type="Gene3D" id="3.20.20.80">
    <property type="entry name" value="Glycosidases"/>
    <property type="match status" value="1"/>
</dbReference>